<dbReference type="SUPFAM" id="SSF54523">
    <property type="entry name" value="Pili subunits"/>
    <property type="match status" value="1"/>
</dbReference>
<dbReference type="InterPro" id="IPR011049">
    <property type="entry name" value="Serralysin-like_metalloprot_C"/>
</dbReference>
<feature type="chain" id="PRO_5020947945" evidence="1">
    <location>
        <begin position="28"/>
        <end position="539"/>
    </location>
</feature>
<comment type="caution">
    <text evidence="2">The sequence shown here is derived from an EMBL/GenBank/DDBJ whole genome shotgun (WGS) entry which is preliminary data.</text>
</comment>
<evidence type="ECO:0000313" key="3">
    <source>
        <dbReference type="Proteomes" id="UP000309389"/>
    </source>
</evidence>
<feature type="signal peptide" evidence="1">
    <location>
        <begin position="1"/>
        <end position="27"/>
    </location>
</feature>
<dbReference type="Gene3D" id="3.30.1300.30">
    <property type="entry name" value="GSPII I/J protein-like"/>
    <property type="match status" value="1"/>
</dbReference>
<dbReference type="OrthoDB" id="7427181at2"/>
<reference evidence="2 3" key="1">
    <citation type="submission" date="2019-04" db="EMBL/GenBank/DDBJ databases">
        <title>Altererythrobacter aquimixticola sp. nov., isolated from sediment of junction between the ocean and a freshwater spring.</title>
        <authorList>
            <person name="Yoon J.-H."/>
        </authorList>
    </citation>
    <scope>NUCLEOTIDE SEQUENCE [LARGE SCALE GENOMIC DNA]</scope>
    <source>
        <strain evidence="2 3">SSKS-13</strain>
    </source>
</reference>
<keyword evidence="1" id="KW-0732">Signal</keyword>
<name>A0A4T3F231_9SPHN</name>
<organism evidence="2 3">
    <name type="scientific">Alteraurantiacibacter aquimixticola</name>
    <dbReference type="NCBI Taxonomy" id="2489173"/>
    <lineage>
        <taxon>Bacteria</taxon>
        <taxon>Pseudomonadati</taxon>
        <taxon>Pseudomonadota</taxon>
        <taxon>Alphaproteobacteria</taxon>
        <taxon>Sphingomonadales</taxon>
        <taxon>Erythrobacteraceae</taxon>
        <taxon>Alteraurantiacibacter</taxon>
    </lineage>
</organism>
<dbReference type="Gene3D" id="2.150.10.10">
    <property type="entry name" value="Serralysin-like metalloprotease, C-terminal"/>
    <property type="match status" value="1"/>
</dbReference>
<dbReference type="AlphaFoldDB" id="A0A4T3F231"/>
<dbReference type="Gene3D" id="1.20.5.340">
    <property type="match status" value="1"/>
</dbReference>
<keyword evidence="3" id="KW-1185">Reference proteome</keyword>
<dbReference type="InterPro" id="IPR045584">
    <property type="entry name" value="Pilin-like"/>
</dbReference>
<dbReference type="Proteomes" id="UP000309389">
    <property type="component" value="Unassembled WGS sequence"/>
</dbReference>
<gene>
    <name evidence="2" type="ORF">E5222_01315</name>
</gene>
<dbReference type="EMBL" id="SSHH01000001">
    <property type="protein sequence ID" value="TIX51148.1"/>
    <property type="molecule type" value="Genomic_DNA"/>
</dbReference>
<evidence type="ECO:0000313" key="2">
    <source>
        <dbReference type="EMBL" id="TIX51148.1"/>
    </source>
</evidence>
<accession>A0A4T3F231</accession>
<sequence>MDKKIIALGLVSGVALVASLSSSEAAAQAVCGVSATGGAPHGSGNSVATNQHDVVCGTFSTANGAPTGTSGGASAFGFGAFALGENTTTMGSFAGAGTPAAGVTSIGANANAFGGPAGIYSTAIGAGSNPNTATFVQSFGAYSVAIGGGDGTGATPARALSNLSVAIGGSTVVNNNSANSTVVGSNSTVTGANSSAFGTGNTVNGTNSGAFGTGNTVAGNGSFAFGDPNVVNGNGTFVTGNNNNVNVPATAGNGDNINLLGSNNTVASAANASGSAIVGNSNTVNAVNAIAVGNSSTVTGADAVSLGSGNNVAHVGAVAIGNGVTTTQDQQVAIGNAGNTYTFAGINSAASLAAQSGPVQVVTADASGNLATTVLDIPDVSGLTSDVASLDGRVDTLETDVGGLTTQVASVDGRVGTLETNVSGLTTEVATLGTTVNGLSNQVTAIDGRVGILESGVAELRDDIRRGYEGSALAMAMGGAILPQGASFAVSGGWGTYRGEHAFSLSGVGRLGNNVYAQGGLGVGERGGVGGRAGVTLAW</sequence>
<proteinExistence type="predicted"/>
<evidence type="ECO:0000256" key="1">
    <source>
        <dbReference type="SAM" id="SignalP"/>
    </source>
</evidence>
<protein>
    <submittedName>
        <fullName evidence="2">Uncharacterized protein</fullName>
    </submittedName>
</protein>